<proteinExistence type="predicted"/>
<feature type="transmembrane region" description="Helical" evidence="6">
    <location>
        <begin position="20"/>
        <end position="43"/>
    </location>
</feature>
<accession>A0A2G5BFF2</accession>
<dbReference type="PANTHER" id="PTHR28128:SF1">
    <property type="entry name" value="GOLGI APPARATUS MEMBRANE PROTEIN TVP15"/>
    <property type="match status" value="1"/>
</dbReference>
<dbReference type="EMBL" id="KZ303494">
    <property type="protein sequence ID" value="PIA17457.1"/>
    <property type="molecule type" value="Genomic_DNA"/>
</dbReference>
<evidence type="ECO:0000256" key="3">
    <source>
        <dbReference type="ARBA" id="ARBA00022989"/>
    </source>
</evidence>
<gene>
    <name evidence="7" type="ORF">COEREDRAFT_14595</name>
</gene>
<organism evidence="7 8">
    <name type="scientific">Coemansia reversa (strain ATCC 12441 / NRRL 1564)</name>
    <dbReference type="NCBI Taxonomy" id="763665"/>
    <lineage>
        <taxon>Eukaryota</taxon>
        <taxon>Fungi</taxon>
        <taxon>Fungi incertae sedis</taxon>
        <taxon>Zoopagomycota</taxon>
        <taxon>Kickxellomycotina</taxon>
        <taxon>Kickxellomycetes</taxon>
        <taxon>Kickxellales</taxon>
        <taxon>Kickxellaceae</taxon>
        <taxon>Coemansia</taxon>
    </lineage>
</organism>
<comment type="subcellular location">
    <subcellularLocation>
        <location evidence="1">Membrane</location>
        <topology evidence="1">Multi-pass membrane protein</topology>
    </subcellularLocation>
</comment>
<evidence type="ECO:0000256" key="4">
    <source>
        <dbReference type="ARBA" id="ARBA00023136"/>
    </source>
</evidence>
<evidence type="ECO:0000256" key="1">
    <source>
        <dbReference type="ARBA" id="ARBA00004141"/>
    </source>
</evidence>
<feature type="transmembrane region" description="Helical" evidence="6">
    <location>
        <begin position="75"/>
        <end position="93"/>
    </location>
</feature>
<evidence type="ECO:0008006" key="9">
    <source>
        <dbReference type="Google" id="ProtNLM"/>
    </source>
</evidence>
<evidence type="ECO:0000256" key="6">
    <source>
        <dbReference type="SAM" id="Phobius"/>
    </source>
</evidence>
<evidence type="ECO:0000313" key="8">
    <source>
        <dbReference type="Proteomes" id="UP000242474"/>
    </source>
</evidence>
<feature type="transmembrane region" description="Helical" evidence="6">
    <location>
        <begin position="49"/>
        <end position="68"/>
    </location>
</feature>
<name>A0A2G5BFF2_COERN</name>
<dbReference type="PANTHER" id="PTHR28128">
    <property type="entry name" value="GOLGI APPARATUS MEMBRANE PROTEIN TVP15"/>
    <property type="match status" value="1"/>
</dbReference>
<dbReference type="InterPro" id="IPR013714">
    <property type="entry name" value="Golgi_TVP15"/>
</dbReference>
<keyword evidence="2 6" id="KW-0812">Transmembrane</keyword>
<dbReference type="AlphaFoldDB" id="A0A2G5BFF2"/>
<keyword evidence="4 6" id="KW-0472">Membrane</keyword>
<evidence type="ECO:0000313" key="7">
    <source>
        <dbReference type="EMBL" id="PIA17457.1"/>
    </source>
</evidence>
<keyword evidence="3 6" id="KW-1133">Transmembrane helix</keyword>
<feature type="region of interest" description="Disordered" evidence="5">
    <location>
        <begin position="192"/>
        <end position="216"/>
    </location>
</feature>
<dbReference type="Pfam" id="PF08507">
    <property type="entry name" value="COPI_assoc"/>
    <property type="match status" value="1"/>
</dbReference>
<dbReference type="Proteomes" id="UP000242474">
    <property type="component" value="Unassembled WGS sequence"/>
</dbReference>
<evidence type="ECO:0000256" key="2">
    <source>
        <dbReference type="ARBA" id="ARBA00022692"/>
    </source>
</evidence>
<keyword evidence="8" id="KW-1185">Reference proteome</keyword>
<dbReference type="OrthoDB" id="423534at2759"/>
<dbReference type="GO" id="GO:0016020">
    <property type="term" value="C:membrane"/>
    <property type="evidence" value="ECO:0007669"/>
    <property type="project" value="UniProtKB-SubCell"/>
</dbReference>
<protein>
    <recommendedName>
        <fullName evidence="9">COPI associated</fullName>
    </recommendedName>
</protein>
<evidence type="ECO:0000256" key="5">
    <source>
        <dbReference type="SAM" id="MobiDB-lite"/>
    </source>
</evidence>
<feature type="transmembrane region" description="Helical" evidence="6">
    <location>
        <begin position="105"/>
        <end position="123"/>
    </location>
</feature>
<sequence length="216" mass="23006">MPLPYILARRPLGNIRPISLILLALNLALGSLIFAQGCLSVAVGDIRHIMLGIMFLFLGLLTVVVEFVHIAALRMYASFLFSFCGRGLFYLITGCLSLDDGAAELGIGLALIIMAAAYLALALRSSLSYDDPNDQYAAIIRNSQHGLFPCSSQNQFANISAPKSTLTTNSHVLQGVSSSTFDISKPSFMPHASNPGHMMSSGGGQAGAFSDKPPRL</sequence>
<reference evidence="7 8" key="1">
    <citation type="journal article" date="2015" name="Genome Biol. Evol.">
        <title>Phylogenomic analyses indicate that early fungi evolved digesting cell walls of algal ancestors of land plants.</title>
        <authorList>
            <person name="Chang Y."/>
            <person name="Wang S."/>
            <person name="Sekimoto S."/>
            <person name="Aerts A.L."/>
            <person name="Choi C."/>
            <person name="Clum A."/>
            <person name="LaButti K.M."/>
            <person name="Lindquist E.A."/>
            <person name="Yee Ngan C."/>
            <person name="Ohm R.A."/>
            <person name="Salamov A.A."/>
            <person name="Grigoriev I.V."/>
            <person name="Spatafora J.W."/>
            <person name="Berbee M.L."/>
        </authorList>
    </citation>
    <scope>NUCLEOTIDE SEQUENCE [LARGE SCALE GENOMIC DNA]</scope>
    <source>
        <strain evidence="7 8">NRRL 1564</strain>
    </source>
</reference>